<accession>A0A4R1J9U4</accession>
<dbReference type="AlphaFoldDB" id="A0A4R1J9U4"/>
<protein>
    <submittedName>
        <fullName evidence="1">Phage protein D</fullName>
    </submittedName>
</protein>
<comment type="caution">
    <text evidence="1">The sequence shown here is derived from an EMBL/GenBank/DDBJ whole genome shotgun (WGS) entry which is preliminary data.</text>
</comment>
<sequence>MTRQVYVPNFDVYLNDSKLSNDLKSRISSVTINDDLDAPSSFNFNFDTVDLKLGKWVGLDLDVFDIGDKVDIYLGMDQTKEVFSGKIDSLSASFGDQSSLTVSGFSWLHALTFGTQTQVYQDTTDSDIAQTVARRNNLSAETDSTSTRYQQVTQNNQSDLQFLLARAKRIGYDVAATEKSLIFKKSQEGDAPVATLQFGIQLDDFSATVNNLDQGSSVEVRGWDMMKKQQFAGSASSGDEDSKMGKNEAGFSLASQSSATVIQTSDPVDLNNANTIAKDKYNERLLGFITGQGSCLGNNNMTAGKTVEIKGVGSKFSGTYYLSSVTHTLNSQGYSTSFSVKKTAI</sequence>
<evidence type="ECO:0000313" key="1">
    <source>
        <dbReference type="EMBL" id="TCK47368.1"/>
    </source>
</evidence>
<name>A0A4R1J9U4_9GAMM</name>
<dbReference type="Pfam" id="PF05954">
    <property type="entry name" value="Phage_GPD"/>
    <property type="match status" value="1"/>
</dbReference>
<dbReference type="OrthoDB" id="1907165at2"/>
<reference evidence="1 2" key="1">
    <citation type="submission" date="2019-03" db="EMBL/GenBank/DDBJ databases">
        <title>Genomic Encyclopedia of Type Strains, Phase IV (KMG-IV): sequencing the most valuable type-strain genomes for metagenomic binning, comparative biology and taxonomic classification.</title>
        <authorList>
            <person name="Goeker M."/>
        </authorList>
    </citation>
    <scope>NUCLEOTIDE SEQUENCE [LARGE SCALE GENOMIC DNA]</scope>
    <source>
        <strain evidence="1 2">DSM 18577</strain>
    </source>
</reference>
<organism evidence="1 2">
    <name type="scientific">Celerinatantimonas diazotrophica</name>
    <dbReference type="NCBI Taxonomy" id="412034"/>
    <lineage>
        <taxon>Bacteria</taxon>
        <taxon>Pseudomonadati</taxon>
        <taxon>Pseudomonadota</taxon>
        <taxon>Gammaproteobacteria</taxon>
        <taxon>Celerinatantimonadaceae</taxon>
        <taxon>Celerinatantimonas</taxon>
    </lineage>
</organism>
<dbReference type="SUPFAM" id="SSF69279">
    <property type="entry name" value="Phage tail proteins"/>
    <property type="match status" value="1"/>
</dbReference>
<gene>
    <name evidence="1" type="ORF">EV690_2390</name>
</gene>
<keyword evidence="2" id="KW-1185">Reference proteome</keyword>
<proteinExistence type="predicted"/>
<dbReference type="Proteomes" id="UP000295565">
    <property type="component" value="Unassembled WGS sequence"/>
</dbReference>
<evidence type="ECO:0000313" key="2">
    <source>
        <dbReference type="Proteomes" id="UP000295565"/>
    </source>
</evidence>
<dbReference type="RefSeq" id="WP_131913190.1">
    <property type="nucleotide sequence ID" value="NZ_OU594967.1"/>
</dbReference>
<dbReference type="EMBL" id="SMGD01000014">
    <property type="protein sequence ID" value="TCK47368.1"/>
    <property type="molecule type" value="Genomic_DNA"/>
</dbReference>